<dbReference type="Pfam" id="PF00698">
    <property type="entry name" value="Acyl_transf_1"/>
    <property type="match status" value="1"/>
</dbReference>
<dbReference type="SUPFAM" id="SSF47336">
    <property type="entry name" value="ACP-like"/>
    <property type="match status" value="2"/>
</dbReference>
<evidence type="ECO:0000256" key="8">
    <source>
        <dbReference type="SAM" id="MobiDB-lite"/>
    </source>
</evidence>
<keyword evidence="13" id="KW-1185">Reference proteome</keyword>
<dbReference type="GeneID" id="25411589"/>
<dbReference type="Gene3D" id="3.30.70.3290">
    <property type="match status" value="1"/>
</dbReference>
<feature type="region of interest" description="C-terminal hotdog fold" evidence="7">
    <location>
        <begin position="1448"/>
        <end position="1595"/>
    </location>
</feature>
<dbReference type="InterPro" id="IPR016039">
    <property type="entry name" value="Thiolase-like"/>
</dbReference>
<dbReference type="FunFam" id="3.40.50.1820:FF:000116">
    <property type="entry name" value="Sterigmatocystin biosynthesis polyketide synthase"/>
    <property type="match status" value="1"/>
</dbReference>
<name>A0A074WCI2_9PEZI</name>
<dbReference type="NCBIfam" id="TIGR04532">
    <property type="entry name" value="PT_fungal_PKS"/>
    <property type="match status" value="1"/>
</dbReference>
<dbReference type="GO" id="GO:0006633">
    <property type="term" value="P:fatty acid biosynthetic process"/>
    <property type="evidence" value="ECO:0007669"/>
    <property type="project" value="InterPro"/>
</dbReference>
<dbReference type="InterPro" id="IPR014031">
    <property type="entry name" value="Ketoacyl_synth_C"/>
</dbReference>
<feature type="domain" description="Ketosynthase family 3 (KS3)" evidence="10">
    <location>
        <begin position="374"/>
        <end position="805"/>
    </location>
</feature>
<dbReference type="InterPro" id="IPR001031">
    <property type="entry name" value="Thioesterase"/>
</dbReference>
<feature type="compositionally biased region" description="Low complexity" evidence="8">
    <location>
        <begin position="1721"/>
        <end position="1751"/>
    </location>
</feature>
<gene>
    <name evidence="12" type="ORF">M436DRAFT_52380</name>
</gene>
<dbReference type="SUPFAM" id="SSF55048">
    <property type="entry name" value="Probable ACP-binding domain of malonyl-CoA ACP transacylase"/>
    <property type="match status" value="1"/>
</dbReference>
<dbReference type="CDD" id="cd00833">
    <property type="entry name" value="PKS"/>
    <property type="match status" value="1"/>
</dbReference>
<keyword evidence="5" id="KW-0677">Repeat</keyword>
<dbReference type="PROSITE" id="PS50075">
    <property type="entry name" value="CARRIER"/>
    <property type="match status" value="2"/>
</dbReference>
<evidence type="ECO:0000259" key="10">
    <source>
        <dbReference type="PROSITE" id="PS52004"/>
    </source>
</evidence>
<evidence type="ECO:0000256" key="3">
    <source>
        <dbReference type="ARBA" id="ARBA00022553"/>
    </source>
</evidence>
<dbReference type="OrthoDB" id="329835at2759"/>
<dbReference type="Pfam" id="PF00975">
    <property type="entry name" value="Thioesterase"/>
    <property type="match status" value="1"/>
</dbReference>
<reference evidence="12 13" key="1">
    <citation type="journal article" date="2014" name="BMC Genomics">
        <title>Genome sequencing of four Aureobasidium pullulans varieties: biotechnological potential, stress tolerance, and description of new species.</title>
        <authorList>
            <person name="Gostin Ar C."/>
            <person name="Ohm R.A."/>
            <person name="Kogej T."/>
            <person name="Sonjak S."/>
            <person name="Turk M."/>
            <person name="Zajc J."/>
            <person name="Zalar P."/>
            <person name="Grube M."/>
            <person name="Sun H."/>
            <person name="Han J."/>
            <person name="Sharma A."/>
            <person name="Chiniquy J."/>
            <person name="Ngan C.Y."/>
            <person name="Lipzen A."/>
            <person name="Barry K."/>
            <person name="Grigoriev I.V."/>
            <person name="Gunde-Cimerman N."/>
        </authorList>
    </citation>
    <scope>NUCLEOTIDE SEQUENCE [LARGE SCALE GENOMIC DNA]</scope>
    <source>
        <strain evidence="12 13">CBS 147.97</strain>
    </source>
</reference>
<dbReference type="SMART" id="SM00823">
    <property type="entry name" value="PKS_PP"/>
    <property type="match status" value="2"/>
</dbReference>
<dbReference type="Gene3D" id="1.10.1200.10">
    <property type="entry name" value="ACP-like"/>
    <property type="match status" value="2"/>
</dbReference>
<dbReference type="HOGENOM" id="CLU_000022_6_0_1"/>
<dbReference type="Proteomes" id="UP000027730">
    <property type="component" value="Unassembled WGS sequence"/>
</dbReference>
<keyword evidence="6" id="KW-0511">Multifunctional enzyme</keyword>
<dbReference type="InterPro" id="IPR032088">
    <property type="entry name" value="SAT"/>
</dbReference>
<comment type="cofactor">
    <cofactor evidence="1">
        <name>pantetheine 4'-phosphate</name>
        <dbReference type="ChEBI" id="CHEBI:47942"/>
    </cofactor>
</comment>
<dbReference type="EMBL" id="KL584715">
    <property type="protein sequence ID" value="KEQ70850.1"/>
    <property type="molecule type" value="Genomic_DNA"/>
</dbReference>
<dbReference type="InterPro" id="IPR042104">
    <property type="entry name" value="PKS_dehydratase_sf"/>
</dbReference>
<dbReference type="GO" id="GO:0004315">
    <property type="term" value="F:3-oxoacyl-[acyl-carrier-protein] synthase activity"/>
    <property type="evidence" value="ECO:0007669"/>
    <property type="project" value="InterPro"/>
</dbReference>
<dbReference type="InterPro" id="IPR029058">
    <property type="entry name" value="AB_hydrolase_fold"/>
</dbReference>
<dbReference type="Gene3D" id="3.40.50.1820">
    <property type="entry name" value="alpha/beta hydrolase"/>
    <property type="match status" value="1"/>
</dbReference>
<feature type="domain" description="PKS/mFAS DH" evidence="11">
    <location>
        <begin position="1289"/>
        <end position="1595"/>
    </location>
</feature>
<dbReference type="InterPro" id="IPR001227">
    <property type="entry name" value="Ac_transferase_dom_sf"/>
</dbReference>
<protein>
    <submittedName>
        <fullName evidence="12">Polyketide synthetase PksP</fullName>
    </submittedName>
</protein>
<dbReference type="InterPro" id="IPR006162">
    <property type="entry name" value="Ppantetheine_attach_site"/>
</dbReference>
<dbReference type="SUPFAM" id="SSF52151">
    <property type="entry name" value="FabD/lysophospholipase-like"/>
    <property type="match status" value="1"/>
</dbReference>
<keyword evidence="3" id="KW-0597">Phosphoprotein</keyword>
<dbReference type="InterPro" id="IPR018201">
    <property type="entry name" value="Ketoacyl_synth_AS"/>
</dbReference>
<feature type="active site" description="Proton acceptor; for dehydratase activity" evidence="7">
    <location>
        <position position="1321"/>
    </location>
</feature>
<dbReference type="InterPro" id="IPR020806">
    <property type="entry name" value="PKS_PP-bd"/>
</dbReference>
<dbReference type="InterPro" id="IPR009081">
    <property type="entry name" value="PP-bd_ACP"/>
</dbReference>
<evidence type="ECO:0000259" key="9">
    <source>
        <dbReference type="PROSITE" id="PS50075"/>
    </source>
</evidence>
<dbReference type="InterPro" id="IPR016036">
    <property type="entry name" value="Malonyl_transacylase_ACP-bd"/>
</dbReference>
<feature type="domain" description="Carrier" evidence="9">
    <location>
        <begin position="1758"/>
        <end position="1844"/>
    </location>
</feature>
<evidence type="ECO:0000256" key="1">
    <source>
        <dbReference type="ARBA" id="ARBA00001957"/>
    </source>
</evidence>
<dbReference type="PROSITE" id="PS52004">
    <property type="entry name" value="KS3_2"/>
    <property type="match status" value="1"/>
</dbReference>
<evidence type="ECO:0000256" key="5">
    <source>
        <dbReference type="ARBA" id="ARBA00022737"/>
    </source>
</evidence>
<dbReference type="Gene3D" id="3.40.366.10">
    <property type="entry name" value="Malonyl-Coenzyme A Acyl Carrier Protein, domain 2"/>
    <property type="match status" value="3"/>
</dbReference>
<dbReference type="InterPro" id="IPR049551">
    <property type="entry name" value="PKS_DH_C"/>
</dbReference>
<dbReference type="InterPro" id="IPR036736">
    <property type="entry name" value="ACP-like_sf"/>
</dbReference>
<dbReference type="Pfam" id="PF16073">
    <property type="entry name" value="SAT"/>
    <property type="match status" value="1"/>
</dbReference>
<dbReference type="Gene3D" id="3.10.129.110">
    <property type="entry name" value="Polyketide synthase dehydratase"/>
    <property type="match status" value="1"/>
</dbReference>
<accession>A0A074WCI2</accession>
<dbReference type="InterPro" id="IPR020841">
    <property type="entry name" value="PKS_Beta-ketoAc_synthase_dom"/>
</dbReference>
<evidence type="ECO:0000256" key="7">
    <source>
        <dbReference type="PROSITE-ProRule" id="PRU01363"/>
    </source>
</evidence>
<dbReference type="InterPro" id="IPR016035">
    <property type="entry name" value="Acyl_Trfase/lysoPLipase"/>
</dbReference>
<sequence>MEHNLQILLFGDQTNSFDKSLRRLLEPGSSSAVTTLLERVNLALRLEIGGLPISQQQRFPRFSSVSDLEARYRSSTRRASLESAFHCLNQLGWFIRNQIETASRYPTAEDTRIVGICTGLLAAAAISTSKSLAELIPKAVETVLVAFRIGLHAESMSDAIVGRGKPAKSWSLVLGMQEDNASAAMSSFLQAKNISPTSQPYISAVASNCVTISGPPASLEHLLNSTQFSGLKPAHTSVYAAYHADHIYTLKDVDMILSKDPLTPVRSCTDAIPIFSNATGKMHSATEHTALLHTIISEILTEQIRWDRIVEAVSADVMASHASVCEILSFGGNATHSLTSGLAQDGAPVVEAKEDVWSQQNPASSGHASGRRDQSKIAIIGFSGRYPDAASNEKFWEILHNGRDVHRPIPADRFDAAAHMDPTGKKRNTSRIGHGCFIEEPGLFDERFFNMSPREAANCDPGQRLAIVTAYEAQEMAGFVTGRTPSTQKDRVGIFYGMTSDDWREVNSGQNIDTYFIPGGNRAFTPGRLNYFFKFSGPSFSVDTACSSSFAAIHAACNSLWQGDCDTAFAGGTNVMTNPDNFAGLDRGHFLSTKGNCNTFDDDADGYCRADGVGTVILKRLEDAEADGDPIQGVLLGAFTNHSADAVSMTRPDAGAQAFIFDQMLNSCNVSPQDVSYIEMHGTGTQAGDWTEMRSVLQVFAPAVGKRPNRPLYLGSTKSNIGHAESSSGVLSLIKVLLMMRHNEIPPHCGIKTKINQKFPTDLAERNVHIATKPTEWDRPGNDVRRVFLNNFSAAGGNTALLLEDSPIRAGQDLAEDPRSIHVVTVSGKSPTALVKNTRALLEFIAKSPVLSLPSLSYTTTARRVHHSYRTVVCGADLKSISSKLADVLAGEAPKAIPAKAGKVAFVFTGQGVLQLEMGKRLFETISQFRSDIINFDQIAQRQGFPSFRGLIDGSLRDQAAISPVVAQLGTTCLQIALFRLWMSWGIQPDVVVGHSLGEYAAFHAAGILSVTDTIYLTGARAQLMIKRCTVGTHCMLAVATSIEELERKWPSMSYEVACVNGPTEVVLSGTNDNIDRLAASLAEGQIKFTKLAVPFAFHSSQVDPILDDFENLARSVEFNKPKIPYMSPLLRSVVVDANVLEAQYLQKACRGTVDFLSAVNAAKSSGVITDKTAWVEVGSHSICSGMLKQICGTTVAALPSMRRGEDCLTTLALSVAKLHSFGSAIDWNQYHHDFRRSQTVVQLPTYCWDAKNHWIQYKNNFCLTKGESVSKKAPVSALPPGILTPSVQHIIEQKLDGQKPMVIMQSDLAEPKLAKVIQSHKVNSVALCPSSLYADIALTLGNHLLEKASSSPGKCGLDVADMVVSKPLIATGNSQFFRASATADWSSRTIHVSLFSVSPEGQKTDDHAHCTVKLGDHEAWLKEWSRLTYLIRSRIDTLQSGVTDGRTHLIKRRMAYKLFSSVVEYDTKYQGMQEVLLDSEHLEASAKVKFQTTADDGKFCFSPFWIDSLGHLAGFVMNGNDFVDSKVQVFVNHGWDSMRCAQEFCPDKQYRTYVKMQNIGGTMHSGDVYIFDEDVVVGVYQGVKFQGVPRKILDMLLPAEKSTKTARAPSIKMSPVVRAETQKETPVARDDAPKPAVESSVETALLAIISAETGVAVGDLLPDTVFDDIGLDSLLALNITGRLREELDLTVESSLFTECPTVKELTRYFSGAVSDVSSIDSESESGSSALSTPPAQAATSSTSVSTSPPSYLDGQSNSLMVLIRKTLAQEIGVNEAEIEGSTILSDLGLDSLLSLTVLGQLREETDVNLPSDLFAICQSLDEVQIKVGLAPVKDLSTPINAEKVSEKLRLTATQNSRIVQHAAVLPPATSVLLQGSPKTSSKRLFLFPDGSGSSTSYVSLARIDPDVAVFGLNCPYMRKPEDMKCSLADLTAPYLAEIRRRQPHGPYYLGGWSADGICAYDAVQELAKSGEEVARLILLDSPFPIGLEKLPPRLYDFFNTCGLFVNGSGKAPPSWLLPHFLAFIDCLDTYRAVPLKSSRPKVFLIWAEDGVCNKPDSPRPESRADDPKEMRWLLENRTDLGPNGWDSLVGGERLTIHTMEDANHFTMMEGQKAVELSEFLALAMAN</sequence>
<dbReference type="SUPFAM" id="SSF53474">
    <property type="entry name" value="alpha/beta-Hydrolases"/>
    <property type="match status" value="1"/>
</dbReference>
<dbReference type="FunFam" id="3.10.129.110:FF:000001">
    <property type="entry name" value="Sterigmatocystin biosynthesis polyketide synthase"/>
    <property type="match status" value="1"/>
</dbReference>
<organism evidence="12 13">
    <name type="scientific">Aureobasidium namibiae CBS 147.97</name>
    <dbReference type="NCBI Taxonomy" id="1043004"/>
    <lineage>
        <taxon>Eukaryota</taxon>
        <taxon>Fungi</taxon>
        <taxon>Dikarya</taxon>
        <taxon>Ascomycota</taxon>
        <taxon>Pezizomycotina</taxon>
        <taxon>Dothideomycetes</taxon>
        <taxon>Dothideomycetidae</taxon>
        <taxon>Dothideales</taxon>
        <taxon>Saccotheciaceae</taxon>
        <taxon>Aureobasidium</taxon>
    </lineage>
</organism>
<keyword evidence="2" id="KW-0596">Phosphopantetheine</keyword>
<keyword evidence="4" id="KW-0808">Transferase</keyword>
<proteinExistence type="predicted"/>
<dbReference type="InterPro" id="IPR014030">
    <property type="entry name" value="Ketoacyl_synth_N"/>
</dbReference>
<dbReference type="PROSITE" id="PS52019">
    <property type="entry name" value="PKS_MFAS_DH"/>
    <property type="match status" value="1"/>
</dbReference>
<evidence type="ECO:0000256" key="6">
    <source>
        <dbReference type="ARBA" id="ARBA00023268"/>
    </source>
</evidence>
<evidence type="ECO:0000313" key="12">
    <source>
        <dbReference type="EMBL" id="KEQ70850.1"/>
    </source>
</evidence>
<dbReference type="GO" id="GO:0044550">
    <property type="term" value="P:secondary metabolite biosynthetic process"/>
    <property type="evidence" value="ECO:0007669"/>
    <property type="project" value="TreeGrafter"/>
</dbReference>
<feature type="domain" description="Carrier" evidence="9">
    <location>
        <begin position="1637"/>
        <end position="1714"/>
    </location>
</feature>
<dbReference type="Pfam" id="PF00550">
    <property type="entry name" value="PP-binding"/>
    <property type="match status" value="2"/>
</dbReference>
<dbReference type="Gene3D" id="3.40.47.10">
    <property type="match status" value="1"/>
</dbReference>
<evidence type="ECO:0000259" key="11">
    <source>
        <dbReference type="PROSITE" id="PS52019"/>
    </source>
</evidence>
<dbReference type="Pfam" id="PF02801">
    <property type="entry name" value="Ketoacyl-synt_C"/>
    <property type="match status" value="1"/>
</dbReference>
<dbReference type="FunFam" id="3.40.47.10:FF:000031">
    <property type="entry name" value="Sterigmatocystin biosynthesis polyketide synthase"/>
    <property type="match status" value="1"/>
</dbReference>
<feature type="active site" description="Proton donor; for dehydratase activity" evidence="7">
    <location>
        <position position="1508"/>
    </location>
</feature>
<dbReference type="SMART" id="SM00827">
    <property type="entry name" value="PKS_AT"/>
    <property type="match status" value="1"/>
</dbReference>
<feature type="region of interest" description="Disordered" evidence="8">
    <location>
        <begin position="1721"/>
        <end position="1752"/>
    </location>
</feature>
<dbReference type="GO" id="GO:0031177">
    <property type="term" value="F:phosphopantetheine binding"/>
    <property type="evidence" value="ECO:0007669"/>
    <property type="project" value="InterPro"/>
</dbReference>
<dbReference type="Pfam" id="PF22621">
    <property type="entry name" value="CurL-like_PKS_C"/>
    <property type="match status" value="1"/>
</dbReference>
<dbReference type="SMART" id="SM00825">
    <property type="entry name" value="PKS_KS"/>
    <property type="match status" value="1"/>
</dbReference>
<dbReference type="Pfam" id="PF14765">
    <property type="entry name" value="PS-DH"/>
    <property type="match status" value="1"/>
</dbReference>
<dbReference type="InterPro" id="IPR030918">
    <property type="entry name" value="PT_fungal_PKS"/>
</dbReference>
<evidence type="ECO:0000256" key="4">
    <source>
        <dbReference type="ARBA" id="ARBA00022679"/>
    </source>
</evidence>
<evidence type="ECO:0000256" key="2">
    <source>
        <dbReference type="ARBA" id="ARBA00022450"/>
    </source>
</evidence>
<dbReference type="PANTHER" id="PTHR43775:SF45">
    <property type="entry name" value="CONIDIAL PIGMENT POLYKETIDE SYNTHASE ALB1"/>
    <property type="match status" value="1"/>
</dbReference>
<dbReference type="PANTHER" id="PTHR43775">
    <property type="entry name" value="FATTY ACID SYNTHASE"/>
    <property type="match status" value="1"/>
</dbReference>
<dbReference type="PROSITE" id="PS00606">
    <property type="entry name" value="KS3_1"/>
    <property type="match status" value="1"/>
</dbReference>
<dbReference type="FunFam" id="3.40.366.10:FF:000002">
    <property type="entry name" value="Probable polyketide synthase 2"/>
    <property type="match status" value="1"/>
</dbReference>
<dbReference type="InterPro" id="IPR050091">
    <property type="entry name" value="PKS_NRPS_Biosynth_Enz"/>
</dbReference>
<dbReference type="GO" id="GO:0004312">
    <property type="term" value="F:fatty acid synthase activity"/>
    <property type="evidence" value="ECO:0007669"/>
    <property type="project" value="TreeGrafter"/>
</dbReference>
<dbReference type="PROSITE" id="PS00012">
    <property type="entry name" value="PHOSPHOPANTETHEINE"/>
    <property type="match status" value="2"/>
</dbReference>
<dbReference type="STRING" id="1043004.A0A074WCI2"/>
<dbReference type="RefSeq" id="XP_013425168.1">
    <property type="nucleotide sequence ID" value="XM_013569714.1"/>
</dbReference>
<dbReference type="InterPro" id="IPR049900">
    <property type="entry name" value="PKS_mFAS_DH"/>
</dbReference>
<dbReference type="Pfam" id="PF00109">
    <property type="entry name" value="ketoacyl-synt"/>
    <property type="match status" value="1"/>
</dbReference>
<evidence type="ECO:0000313" key="13">
    <source>
        <dbReference type="Proteomes" id="UP000027730"/>
    </source>
</evidence>
<dbReference type="FunFam" id="1.10.1200.10:FF:000011">
    <property type="entry name" value="Sterigmatocystin biosynthesis polyketide synthase"/>
    <property type="match status" value="1"/>
</dbReference>
<dbReference type="InterPro" id="IPR014043">
    <property type="entry name" value="Acyl_transferase_dom"/>
</dbReference>
<feature type="region of interest" description="N-terminal hotdog fold" evidence="7">
    <location>
        <begin position="1289"/>
        <end position="1420"/>
    </location>
</feature>
<dbReference type="SUPFAM" id="SSF53901">
    <property type="entry name" value="Thiolase-like"/>
    <property type="match status" value="1"/>
</dbReference>